<evidence type="ECO:0008006" key="3">
    <source>
        <dbReference type="Google" id="ProtNLM"/>
    </source>
</evidence>
<dbReference type="Pfam" id="PF05908">
    <property type="entry name" value="Gamma_PGA_hydro"/>
    <property type="match status" value="1"/>
</dbReference>
<dbReference type="Proteomes" id="UP000620224">
    <property type="component" value="Unassembled WGS sequence"/>
</dbReference>
<dbReference type="EMBL" id="BMUE01000004">
    <property type="protein sequence ID" value="GGW47995.1"/>
    <property type="molecule type" value="Genomic_DNA"/>
</dbReference>
<dbReference type="InterPro" id="IPR038128">
    <property type="entry name" value="Gamma_PGA_hydro_sf"/>
</dbReference>
<comment type="caution">
    <text evidence="1">The sequence shown here is derived from an EMBL/GenBank/DDBJ whole genome shotgun (WGS) entry which is preliminary data.</text>
</comment>
<gene>
    <name evidence="1" type="ORF">GCM10010503_26240</name>
</gene>
<evidence type="ECO:0000313" key="2">
    <source>
        <dbReference type="Proteomes" id="UP000620224"/>
    </source>
</evidence>
<reference evidence="1" key="2">
    <citation type="submission" date="2020-09" db="EMBL/GenBank/DDBJ databases">
        <authorList>
            <person name="Sun Q."/>
            <person name="Ohkuma M."/>
        </authorList>
    </citation>
    <scope>NUCLEOTIDE SEQUENCE</scope>
    <source>
        <strain evidence="1">JCM 4490</strain>
    </source>
</reference>
<dbReference type="AlphaFoldDB" id="A0A918J5G9"/>
<accession>A0A918J5G9</accession>
<dbReference type="Gene3D" id="3.40.630.100">
    <property type="entry name" value="Poly-gamma-glutamate hydrolase, zinc-binding motif"/>
    <property type="match status" value="1"/>
</dbReference>
<protein>
    <recommendedName>
        <fullName evidence="3">Phage-related replication protein</fullName>
    </recommendedName>
</protein>
<sequence>MGHPFPLREEAMTRTEDVEIEGVPLLATLVPGDGIGLLALHGSNEGGTAELARIVARRCGATSLVFTQPGARRPVHIPSPRMAAEHCSLLREFLAGVSLTVSLHGHMRAGAPRTVYLGGGNRDAARVLAGALAAKAPSFPAVVDLAAIPAGLRGLHPRNPVNLAPLGGVQVELPLLARTSGGTDIPPEPVADALAAGVTQLHGAVRAAGG</sequence>
<organism evidence="1 2">
    <name type="scientific">Streptomyces lucensis JCM 4490</name>
    <dbReference type="NCBI Taxonomy" id="1306176"/>
    <lineage>
        <taxon>Bacteria</taxon>
        <taxon>Bacillati</taxon>
        <taxon>Actinomycetota</taxon>
        <taxon>Actinomycetes</taxon>
        <taxon>Kitasatosporales</taxon>
        <taxon>Streptomycetaceae</taxon>
        <taxon>Streptomyces</taxon>
    </lineage>
</organism>
<reference evidence="1" key="1">
    <citation type="journal article" date="2014" name="Int. J. Syst. Evol. Microbiol.">
        <title>Complete genome sequence of Corynebacterium casei LMG S-19264T (=DSM 44701T), isolated from a smear-ripened cheese.</title>
        <authorList>
            <consortium name="US DOE Joint Genome Institute (JGI-PGF)"/>
            <person name="Walter F."/>
            <person name="Albersmeier A."/>
            <person name="Kalinowski J."/>
            <person name="Ruckert C."/>
        </authorList>
    </citation>
    <scope>NUCLEOTIDE SEQUENCE</scope>
    <source>
        <strain evidence="1">JCM 4490</strain>
    </source>
</reference>
<evidence type="ECO:0000313" key="1">
    <source>
        <dbReference type="EMBL" id="GGW47995.1"/>
    </source>
</evidence>
<dbReference type="InterPro" id="IPR008585">
    <property type="entry name" value="Gamma_PGA_hydro"/>
</dbReference>
<name>A0A918J5G9_9ACTN</name>
<keyword evidence="2" id="KW-1185">Reference proteome</keyword>
<proteinExistence type="predicted"/>